<keyword evidence="3 5" id="KW-1133">Transmembrane helix</keyword>
<dbReference type="PANTHER" id="PTHR10250">
    <property type="entry name" value="MICROSOMAL GLUTATHIONE S-TRANSFERASE"/>
    <property type="match status" value="1"/>
</dbReference>
<name>A0A2P1PUH6_9GAMM</name>
<evidence type="ECO:0000313" key="7">
    <source>
        <dbReference type="Proteomes" id="UP000241074"/>
    </source>
</evidence>
<organism evidence="6 7">
    <name type="scientific">Ahniella affigens</name>
    <dbReference type="NCBI Taxonomy" id="2021234"/>
    <lineage>
        <taxon>Bacteria</taxon>
        <taxon>Pseudomonadati</taxon>
        <taxon>Pseudomonadota</taxon>
        <taxon>Gammaproteobacteria</taxon>
        <taxon>Lysobacterales</taxon>
        <taxon>Rhodanobacteraceae</taxon>
        <taxon>Ahniella</taxon>
    </lineage>
</organism>
<proteinExistence type="predicted"/>
<evidence type="ECO:0000256" key="5">
    <source>
        <dbReference type="SAM" id="Phobius"/>
    </source>
</evidence>
<dbReference type="Pfam" id="PF01124">
    <property type="entry name" value="MAPEG"/>
    <property type="match status" value="1"/>
</dbReference>
<dbReference type="InterPro" id="IPR050997">
    <property type="entry name" value="MAPEG"/>
</dbReference>
<evidence type="ECO:0000256" key="3">
    <source>
        <dbReference type="ARBA" id="ARBA00022989"/>
    </source>
</evidence>
<dbReference type="KEGG" id="xba:C7S18_15515"/>
<dbReference type="SUPFAM" id="SSF161084">
    <property type="entry name" value="MAPEG domain-like"/>
    <property type="match status" value="1"/>
</dbReference>
<dbReference type="InterPro" id="IPR023352">
    <property type="entry name" value="MAPEG-like_dom_sf"/>
</dbReference>
<feature type="transmembrane region" description="Helical" evidence="5">
    <location>
        <begin position="104"/>
        <end position="124"/>
    </location>
</feature>
<keyword evidence="2 5" id="KW-0812">Transmembrane</keyword>
<feature type="transmembrane region" description="Helical" evidence="5">
    <location>
        <begin position="6"/>
        <end position="26"/>
    </location>
</feature>
<dbReference type="PANTHER" id="PTHR10250:SF15">
    <property type="entry name" value="MICROSOMAL GLUTATHIONE S-TRANSFERASE-RELATED"/>
    <property type="match status" value="1"/>
</dbReference>
<keyword evidence="7" id="KW-1185">Reference proteome</keyword>
<dbReference type="GO" id="GO:0004602">
    <property type="term" value="F:glutathione peroxidase activity"/>
    <property type="evidence" value="ECO:0007669"/>
    <property type="project" value="TreeGrafter"/>
</dbReference>
<reference evidence="6 7" key="1">
    <citation type="submission" date="2018-03" db="EMBL/GenBank/DDBJ databases">
        <title>Ahniella affigens gen. nov., sp. nov., a gammaproteobacterium isolated from sandy soil near a stream.</title>
        <authorList>
            <person name="Ko Y."/>
            <person name="Kim J.-H."/>
        </authorList>
    </citation>
    <scope>NUCLEOTIDE SEQUENCE [LARGE SCALE GENOMIC DNA]</scope>
    <source>
        <strain evidence="6 7">D13</strain>
    </source>
</reference>
<dbReference type="InterPro" id="IPR001129">
    <property type="entry name" value="Membr-assoc_MAPEG"/>
</dbReference>
<protein>
    <submittedName>
        <fullName evidence="6">MAPEG family protein</fullName>
    </submittedName>
</protein>
<dbReference type="GO" id="GO:0004364">
    <property type="term" value="F:glutathione transferase activity"/>
    <property type="evidence" value="ECO:0007669"/>
    <property type="project" value="TreeGrafter"/>
</dbReference>
<reference evidence="6 7" key="2">
    <citation type="submission" date="2018-03" db="EMBL/GenBank/DDBJ databases">
        <authorList>
            <person name="Keele B.F."/>
        </authorList>
    </citation>
    <scope>NUCLEOTIDE SEQUENCE [LARGE SCALE GENOMIC DNA]</scope>
    <source>
        <strain evidence="6 7">D13</strain>
    </source>
</reference>
<dbReference type="Proteomes" id="UP000241074">
    <property type="component" value="Chromosome"/>
</dbReference>
<accession>A0A2P1PUH6</accession>
<keyword evidence="4 5" id="KW-0472">Membrane</keyword>
<evidence type="ECO:0000256" key="4">
    <source>
        <dbReference type="ARBA" id="ARBA00023136"/>
    </source>
</evidence>
<dbReference type="GO" id="GO:0016020">
    <property type="term" value="C:membrane"/>
    <property type="evidence" value="ECO:0007669"/>
    <property type="project" value="UniProtKB-SubCell"/>
</dbReference>
<evidence type="ECO:0000313" key="6">
    <source>
        <dbReference type="EMBL" id="AVP98506.1"/>
    </source>
</evidence>
<comment type="subcellular location">
    <subcellularLocation>
        <location evidence="1">Membrane</location>
        <topology evidence="1">Multi-pass membrane protein</topology>
    </subcellularLocation>
</comment>
<dbReference type="EMBL" id="CP027860">
    <property type="protein sequence ID" value="AVP98506.1"/>
    <property type="molecule type" value="Genomic_DNA"/>
</dbReference>
<dbReference type="GO" id="GO:0006691">
    <property type="term" value="P:leukotriene metabolic process"/>
    <property type="evidence" value="ECO:0007669"/>
    <property type="project" value="UniProtKB-ARBA"/>
</dbReference>
<dbReference type="RefSeq" id="WP_106892427.1">
    <property type="nucleotide sequence ID" value="NZ_CP027860.1"/>
</dbReference>
<gene>
    <name evidence="6" type="ORF">C7S18_15515</name>
</gene>
<sequence>MHAHIPVITILTCLLMLAAMVVVGMCRGKYKVLAPATSGHPTFERAFRAQANTVEQVLIFLPLLWVAHSYGYSTWAAYFGYAWLIGRTWYLIGYIQEAGKRSMGFLISSLAAGGLLVLCLMGAFKSFF</sequence>
<dbReference type="Gene3D" id="1.20.120.550">
    <property type="entry name" value="Membrane associated eicosanoid/glutathione metabolism-like domain"/>
    <property type="match status" value="1"/>
</dbReference>
<dbReference type="AlphaFoldDB" id="A0A2P1PUH6"/>
<dbReference type="OrthoDB" id="464934at2"/>
<evidence type="ECO:0000256" key="1">
    <source>
        <dbReference type="ARBA" id="ARBA00004141"/>
    </source>
</evidence>
<evidence type="ECO:0000256" key="2">
    <source>
        <dbReference type="ARBA" id="ARBA00022692"/>
    </source>
</evidence>